<dbReference type="Proteomes" id="UP000594468">
    <property type="component" value="Chromosome"/>
</dbReference>
<evidence type="ECO:0000256" key="1">
    <source>
        <dbReference type="SAM" id="SignalP"/>
    </source>
</evidence>
<sequence length="470" mass="51002">MYRRFVLILLSLLTLTMGIQAQDSATLPDPASRAIVLSTQNGLTVAEMPLPGNSYSISFAGANPAQYARIDEVGMIRFVPPESAGEVIYTDSPYFDGFTQNTPQENELQVREVDMAPVGQHMAFRINNPEIDTLSRGIWFWQPEHFYGTDPSYQVLRVCPPFCDATGAATGQQWRALSVDWAPDASAMLIHIELLNENRRALEIRYPIRGEENQQAITAPNPLRYDYGTWSNDPTRLIVSGSDSNGTAVFGSVALDGSNAITVPATSIGLNWVQNAAQVMTTGQLVMLGGQNATEPLALYDEAGTMLTEPIGTSAPSEVDWSPDRSAVRLLIDGRTYIAQINGTVIDITELVAGTPAIAWVNNALPPSAIPLLLPESDTVEETDTPQPVIPDEYAVGELLQVIVPNLTLYAEPAQDAEALTGLTAGNEIIITAGPLTDGDIEWWRVQTLTFSGWVMARQNGQPTLGEVDQ</sequence>
<dbReference type="KEGG" id="pmet:G4Y79_07715"/>
<keyword evidence="1" id="KW-0732">Signal</keyword>
<feature type="signal peptide" evidence="1">
    <location>
        <begin position="1"/>
        <end position="21"/>
    </location>
</feature>
<dbReference type="RefSeq" id="WP_195172313.1">
    <property type="nucleotide sequence ID" value="NZ_CP062983.1"/>
</dbReference>
<proteinExistence type="predicted"/>
<keyword evidence="3" id="KW-1185">Reference proteome</keyword>
<protein>
    <recommendedName>
        <fullName evidence="4">SH3b domain-containing protein</fullName>
    </recommendedName>
</protein>
<evidence type="ECO:0000313" key="3">
    <source>
        <dbReference type="Proteomes" id="UP000594468"/>
    </source>
</evidence>
<evidence type="ECO:0008006" key="4">
    <source>
        <dbReference type="Google" id="ProtNLM"/>
    </source>
</evidence>
<dbReference type="SUPFAM" id="SSF82171">
    <property type="entry name" value="DPP6 N-terminal domain-like"/>
    <property type="match status" value="1"/>
</dbReference>
<accession>A0A7S8EC36</accession>
<name>A0A7S8EC36_9CHLR</name>
<reference evidence="2 3" key="1">
    <citation type="submission" date="2020-02" db="EMBL/GenBank/DDBJ databases">
        <authorList>
            <person name="Zheng R.K."/>
            <person name="Sun C.M."/>
        </authorList>
    </citation>
    <scope>NUCLEOTIDE SEQUENCE [LARGE SCALE GENOMIC DNA]</scope>
    <source>
        <strain evidence="3">rifampicinis</strain>
    </source>
</reference>
<evidence type="ECO:0000313" key="2">
    <source>
        <dbReference type="EMBL" id="QPC84250.1"/>
    </source>
</evidence>
<feature type="chain" id="PRO_5033056958" description="SH3b domain-containing protein" evidence="1">
    <location>
        <begin position="22"/>
        <end position="470"/>
    </location>
</feature>
<dbReference type="EMBL" id="CP062983">
    <property type="protein sequence ID" value="QPC84250.1"/>
    <property type="molecule type" value="Genomic_DNA"/>
</dbReference>
<organism evidence="2 3">
    <name type="scientific">Phototrophicus methaneseepsis</name>
    <dbReference type="NCBI Taxonomy" id="2710758"/>
    <lineage>
        <taxon>Bacteria</taxon>
        <taxon>Bacillati</taxon>
        <taxon>Chloroflexota</taxon>
        <taxon>Candidatus Thermofontia</taxon>
        <taxon>Phototrophicales</taxon>
        <taxon>Phototrophicaceae</taxon>
        <taxon>Phototrophicus</taxon>
    </lineage>
</organism>
<gene>
    <name evidence="2" type="ORF">G4Y79_07715</name>
</gene>
<dbReference type="AlphaFoldDB" id="A0A7S8EC36"/>